<dbReference type="Pfam" id="PF04135">
    <property type="entry name" value="Nop10p"/>
    <property type="match status" value="1"/>
</dbReference>
<organism evidence="11 12">
    <name type="scientific">Rhizoctonia solani</name>
    <dbReference type="NCBI Taxonomy" id="456999"/>
    <lineage>
        <taxon>Eukaryota</taxon>
        <taxon>Fungi</taxon>
        <taxon>Dikarya</taxon>
        <taxon>Basidiomycota</taxon>
        <taxon>Agaricomycotina</taxon>
        <taxon>Agaricomycetes</taxon>
        <taxon>Cantharellales</taxon>
        <taxon>Ceratobasidiaceae</taxon>
        <taxon>Rhizoctonia</taxon>
    </lineage>
</organism>
<dbReference type="GO" id="GO:0001522">
    <property type="term" value="P:pseudouridine synthesis"/>
    <property type="evidence" value="ECO:0007669"/>
    <property type="project" value="InterPro"/>
</dbReference>
<evidence type="ECO:0000256" key="9">
    <source>
        <dbReference type="ARBA" id="ARBA00031779"/>
    </source>
</evidence>
<protein>
    <recommendedName>
        <fullName evidence="3">H/ACA ribonucleoprotein complex subunit NOP10</fullName>
    </recommendedName>
    <alternativeName>
        <fullName evidence="8">Nucleolar protein 10</fullName>
    </alternativeName>
    <alternativeName>
        <fullName evidence="9">Nucleolar protein family A member 3</fullName>
    </alternativeName>
    <alternativeName>
        <fullName evidence="10">snoRNP protein NOP10</fullName>
    </alternativeName>
</protein>
<comment type="caution">
    <text evidence="11">The sequence shown here is derived from an EMBL/GenBank/DDBJ whole genome shotgun (WGS) entry which is preliminary data.</text>
</comment>
<dbReference type="EMBL" id="CAJMWY010000992">
    <property type="protein sequence ID" value="CAE6454425.1"/>
    <property type="molecule type" value="Genomic_DNA"/>
</dbReference>
<evidence type="ECO:0000256" key="7">
    <source>
        <dbReference type="ARBA" id="ARBA00023274"/>
    </source>
</evidence>
<dbReference type="Gene3D" id="4.10.80.300">
    <property type="match status" value="1"/>
</dbReference>
<evidence type="ECO:0000256" key="4">
    <source>
        <dbReference type="ARBA" id="ARBA00022517"/>
    </source>
</evidence>
<dbReference type="GO" id="GO:0005730">
    <property type="term" value="C:nucleolus"/>
    <property type="evidence" value="ECO:0007669"/>
    <property type="project" value="UniProtKB-SubCell"/>
</dbReference>
<proteinExistence type="inferred from homology"/>
<evidence type="ECO:0000256" key="8">
    <source>
        <dbReference type="ARBA" id="ARBA00030185"/>
    </source>
</evidence>
<evidence type="ECO:0000256" key="3">
    <source>
        <dbReference type="ARBA" id="ARBA00021838"/>
    </source>
</evidence>
<keyword evidence="7" id="KW-0687">Ribonucleoprotein</keyword>
<keyword evidence="6" id="KW-0539">Nucleus</keyword>
<dbReference type="AlphaFoldDB" id="A0A8H3BDF8"/>
<keyword evidence="4" id="KW-0690">Ribosome biogenesis</keyword>
<name>A0A8H3BDF8_9AGAM</name>
<accession>A0A8H3BDF8</accession>
<evidence type="ECO:0000256" key="6">
    <source>
        <dbReference type="ARBA" id="ARBA00023242"/>
    </source>
</evidence>
<dbReference type="GO" id="GO:1990904">
    <property type="term" value="C:ribonucleoprotein complex"/>
    <property type="evidence" value="ECO:0007669"/>
    <property type="project" value="UniProtKB-KW"/>
</dbReference>
<comment type="subcellular location">
    <subcellularLocation>
        <location evidence="1">Nucleus</location>
        <location evidence="1">Nucleolus</location>
    </subcellularLocation>
</comment>
<evidence type="ECO:0000313" key="12">
    <source>
        <dbReference type="Proteomes" id="UP000663861"/>
    </source>
</evidence>
<evidence type="ECO:0000256" key="2">
    <source>
        <dbReference type="ARBA" id="ARBA00009462"/>
    </source>
</evidence>
<dbReference type="InterPro" id="IPR007264">
    <property type="entry name" value="H/ACA_rnp_Nop10"/>
</dbReference>
<evidence type="ECO:0000313" key="11">
    <source>
        <dbReference type="EMBL" id="CAE6454425.1"/>
    </source>
</evidence>
<evidence type="ECO:0000256" key="5">
    <source>
        <dbReference type="ARBA" id="ARBA00022552"/>
    </source>
</evidence>
<dbReference type="FunFam" id="4.10.80.300:FF:000001">
    <property type="entry name" value="H/ACA ribonucleoprotein complex subunit 3"/>
    <property type="match status" value="1"/>
</dbReference>
<evidence type="ECO:0000256" key="1">
    <source>
        <dbReference type="ARBA" id="ARBA00004604"/>
    </source>
</evidence>
<dbReference type="InterPro" id="IPR036756">
    <property type="entry name" value="H/ACA_rnp_Nop10_sf"/>
</dbReference>
<dbReference type="GO" id="GO:0006364">
    <property type="term" value="P:rRNA processing"/>
    <property type="evidence" value="ECO:0007669"/>
    <property type="project" value="UniProtKB-KW"/>
</dbReference>
<gene>
    <name evidence="11" type="ORF">RDB_LOCUS58737</name>
</gene>
<comment type="similarity">
    <text evidence="2">Belongs to the NOP10 family.</text>
</comment>
<keyword evidence="5" id="KW-0698">rRNA processing</keyword>
<dbReference type="Proteomes" id="UP000663861">
    <property type="component" value="Unassembled WGS sequence"/>
</dbReference>
<dbReference type="GO" id="GO:0030515">
    <property type="term" value="F:snoRNA binding"/>
    <property type="evidence" value="ECO:0007669"/>
    <property type="project" value="InterPro"/>
</dbReference>
<sequence>MHLMYTLDDEGKRVYTLKKVTPGGKITRSAHPESHARRQDNQVCAPCSVLSGRQVCETSCYDQKAVWNSAHAAAGKTNVTRENLLVASKAPGGILDGHFLFTIPCCTFI</sequence>
<reference evidence="11" key="1">
    <citation type="submission" date="2021-01" db="EMBL/GenBank/DDBJ databases">
        <authorList>
            <person name="Kaushik A."/>
        </authorList>
    </citation>
    <scope>NUCLEOTIDE SEQUENCE</scope>
    <source>
        <strain evidence="11">AG4-RS23</strain>
    </source>
</reference>
<evidence type="ECO:0000256" key="10">
    <source>
        <dbReference type="ARBA" id="ARBA00032266"/>
    </source>
</evidence>
<dbReference type="SUPFAM" id="SSF144210">
    <property type="entry name" value="Nop10-like SnoRNP"/>
    <property type="match status" value="1"/>
</dbReference>